<evidence type="ECO:0000313" key="3">
    <source>
        <dbReference type="Proteomes" id="UP000673691"/>
    </source>
</evidence>
<name>A0A8H8DK38_9FUNG</name>
<accession>A0A8H8DK38</accession>
<protein>
    <submittedName>
        <fullName evidence="2">Uncharacterized protein</fullName>
    </submittedName>
</protein>
<dbReference type="EMBL" id="JAEFCI010003560">
    <property type="protein sequence ID" value="KAG5461499.1"/>
    <property type="molecule type" value="Genomic_DNA"/>
</dbReference>
<evidence type="ECO:0000313" key="2">
    <source>
        <dbReference type="EMBL" id="KAG5461499.1"/>
    </source>
</evidence>
<organism evidence="2 3">
    <name type="scientific">Olpidium bornovanus</name>
    <dbReference type="NCBI Taxonomy" id="278681"/>
    <lineage>
        <taxon>Eukaryota</taxon>
        <taxon>Fungi</taxon>
        <taxon>Fungi incertae sedis</taxon>
        <taxon>Olpidiomycota</taxon>
        <taxon>Olpidiomycotina</taxon>
        <taxon>Olpidiomycetes</taxon>
        <taxon>Olpidiales</taxon>
        <taxon>Olpidiaceae</taxon>
        <taxon>Olpidium</taxon>
    </lineage>
</organism>
<sequence length="378" mass="39270">DPPAGRGGRVGVGVGEGRGSALARARLTAENFLVPRRGLGGTFCLAPRRFRDPSYRAAKSLAKRFPTPGDPCEHSTTSRTRGGGGNTGRGAVCYSAEVPSRSRPSPAKKRFAGAPPSNPSLVRTIDVLLLLLLAVAGARSAPGGPPGAVFPLEKHREVQRAPPASGVREDRPAEAGGLADRPRTRRRPLAVDDGAAAGAAARGGPLDDRVVLGGGERAGGVDDPAAGGAGAQRLGEDKALLFRQGGRSRGRPPGEVGWRAQQVPLAGARRVDEHAVIAARPAREAVARPVPRDVDAPHADHGVDVAAAADHAGRQVLVQHPAEVLAALPVGLVHVEAAGRAQPHRKRERLAARGAAGVEHAVVRRDVQGLRRQERRQV</sequence>
<feature type="region of interest" description="Disordered" evidence="1">
    <location>
        <begin position="61"/>
        <end position="117"/>
    </location>
</feature>
<feature type="region of interest" description="Disordered" evidence="1">
    <location>
        <begin position="157"/>
        <end position="234"/>
    </location>
</feature>
<evidence type="ECO:0000256" key="1">
    <source>
        <dbReference type="SAM" id="MobiDB-lite"/>
    </source>
</evidence>
<feature type="compositionally biased region" description="Low complexity" evidence="1">
    <location>
        <begin position="191"/>
        <end position="204"/>
    </location>
</feature>
<dbReference type="Proteomes" id="UP000673691">
    <property type="component" value="Unassembled WGS sequence"/>
</dbReference>
<keyword evidence="3" id="KW-1185">Reference proteome</keyword>
<reference evidence="2 3" key="1">
    <citation type="journal article" name="Sci. Rep.">
        <title>Genome-scale phylogenetic analyses confirm Olpidium as the closest living zoosporic fungus to the non-flagellated, terrestrial fungi.</title>
        <authorList>
            <person name="Chang Y."/>
            <person name="Rochon D."/>
            <person name="Sekimoto S."/>
            <person name="Wang Y."/>
            <person name="Chovatia M."/>
            <person name="Sandor L."/>
            <person name="Salamov A."/>
            <person name="Grigoriev I.V."/>
            <person name="Stajich J.E."/>
            <person name="Spatafora J.W."/>
        </authorList>
    </citation>
    <scope>NUCLEOTIDE SEQUENCE [LARGE SCALE GENOMIC DNA]</scope>
    <source>
        <strain evidence="2">S191</strain>
    </source>
</reference>
<comment type="caution">
    <text evidence="2">The sequence shown here is derived from an EMBL/GenBank/DDBJ whole genome shotgun (WGS) entry which is preliminary data.</text>
</comment>
<dbReference type="AlphaFoldDB" id="A0A8H8DK38"/>
<gene>
    <name evidence="2" type="ORF">BJ554DRAFT_6297</name>
</gene>
<feature type="non-terminal residue" evidence="2">
    <location>
        <position position="1"/>
    </location>
</feature>
<proteinExistence type="predicted"/>